<dbReference type="Gene3D" id="2.60.120.380">
    <property type="match status" value="1"/>
</dbReference>
<dbReference type="EMBL" id="CP035532">
    <property type="protein sequence ID" value="QBA19810.1"/>
    <property type="molecule type" value="Genomic_DNA"/>
</dbReference>
<reference evidence="5" key="1">
    <citation type="submission" date="2019-01" db="EMBL/GenBank/DDBJ databases">
        <title>Whole Genome Sequencing for Putative Detection of Antimicrobial Resistance and Potential Virulence Factors in Chryseobacterium indologenes isolated from Nile Tilapia in Tanzania.</title>
        <authorList>
            <person name="Mwega E."/>
            <person name="Mutoloki S."/>
            <person name="Mugimba K."/>
            <person name="Colquhoun D."/>
            <person name="Mdegela R."/>
            <person name="Evensen O."/>
            <person name="Wasteson Y."/>
        </authorList>
    </citation>
    <scope>NUCLEOTIDE SEQUENCE [LARGE SCALE GENOMIC DNA]</scope>
    <source>
        <strain evidence="5">StR 01</strain>
    </source>
</reference>
<dbReference type="Pfam" id="PF18962">
    <property type="entry name" value="Por_Secre_tail"/>
    <property type="match status" value="1"/>
</dbReference>
<feature type="domain" description="Secretion system C-terminal sorting" evidence="3">
    <location>
        <begin position="311"/>
        <end position="372"/>
    </location>
</feature>
<organism evidence="5">
    <name type="scientific">Chryseobacterium indologenes</name>
    <name type="common">Flavobacterium indologenes</name>
    <dbReference type="NCBI Taxonomy" id="253"/>
    <lineage>
        <taxon>Bacteria</taxon>
        <taxon>Pseudomonadati</taxon>
        <taxon>Bacteroidota</taxon>
        <taxon>Flavobacteriia</taxon>
        <taxon>Flavobacteriales</taxon>
        <taxon>Weeksellaceae</taxon>
        <taxon>Chryseobacterium group</taxon>
        <taxon>Chryseobacterium</taxon>
    </lineage>
</organism>
<dbReference type="Pfam" id="PF23759">
    <property type="entry name" value="GBD_T9SS_assoc"/>
    <property type="match status" value="2"/>
</dbReference>
<dbReference type="InterPro" id="IPR026444">
    <property type="entry name" value="Secre_tail"/>
</dbReference>
<dbReference type="AlphaFoldDB" id="A0A411DHJ2"/>
<feature type="domain" description="T9SS-like galactose binding" evidence="4">
    <location>
        <begin position="159"/>
        <end position="252"/>
    </location>
</feature>
<dbReference type="NCBIfam" id="TIGR04183">
    <property type="entry name" value="Por_Secre_tail"/>
    <property type="match status" value="1"/>
</dbReference>
<feature type="domain" description="T9SS-like galactose binding" evidence="4">
    <location>
        <begin position="19"/>
        <end position="148"/>
    </location>
</feature>
<accession>A0A411DHJ2</accession>
<evidence type="ECO:0000259" key="3">
    <source>
        <dbReference type="Pfam" id="PF18962"/>
    </source>
</evidence>
<evidence type="ECO:0000313" key="5">
    <source>
        <dbReference type="EMBL" id="QBA19810.1"/>
    </source>
</evidence>
<keyword evidence="1 2" id="KW-0732">Signal</keyword>
<sequence>MKKLLPYFFLFSAIFAKAQNDNCSGATQITVGTDFTSGAVTSNNTASSTDNTLPVCNPDAVENVWFKVVVPASGNLTVETRSVSNSSFDDSVLTVYTGDCNSLTEIACDDDSGEGSFSKVKLSDQTPGTTLYISVWKYSSNTENGEFQVSAYEVSPPSNNNCAGATTLTVGTDFPSGSVIASNSGATTDGALPSCNLDSVENIWLKVVVPASGNITLEAQEVSGSPFSSPVISVYSGTCGNLTEIACDLTSSQNFLPLVSLTGQTPGTTLYVSVWKYNSSTDDGEIQISAYDNTILSTHETLNSKNKIRVSPNPFSDVLNISDISKVKSVTVTDALGKPVKTIEKPTSQLYLNDLKTGLYLVTLKMTDGTTKTIKTIKK</sequence>
<dbReference type="InterPro" id="IPR056600">
    <property type="entry name" value="GBD_T9SS_assoc"/>
</dbReference>
<feature type="chain" id="PRO_5019293258" evidence="2">
    <location>
        <begin position="19"/>
        <end position="379"/>
    </location>
</feature>
<gene>
    <name evidence="5" type="ORF">EU348_00970</name>
</gene>
<evidence type="ECO:0000259" key="4">
    <source>
        <dbReference type="Pfam" id="PF23759"/>
    </source>
</evidence>
<name>A0A411DHJ2_CHRID</name>
<evidence type="ECO:0000256" key="1">
    <source>
        <dbReference type="ARBA" id="ARBA00022729"/>
    </source>
</evidence>
<protein>
    <submittedName>
        <fullName evidence="5">T9SS type A sorting domain-containing protein</fullName>
    </submittedName>
</protein>
<proteinExistence type="predicted"/>
<evidence type="ECO:0000256" key="2">
    <source>
        <dbReference type="SAM" id="SignalP"/>
    </source>
</evidence>
<feature type="signal peptide" evidence="2">
    <location>
        <begin position="1"/>
        <end position="18"/>
    </location>
</feature>